<dbReference type="GO" id="GO:0005886">
    <property type="term" value="C:plasma membrane"/>
    <property type="evidence" value="ECO:0007669"/>
    <property type="project" value="TreeGrafter"/>
</dbReference>
<dbReference type="PANTHER" id="PTHR30441">
    <property type="entry name" value="DUF748 DOMAIN-CONTAINING PROTEIN"/>
    <property type="match status" value="1"/>
</dbReference>
<keyword evidence="1" id="KW-0812">Transmembrane</keyword>
<evidence type="ECO:0000313" key="3">
    <source>
        <dbReference type="EMBL" id="CUS44659.1"/>
    </source>
</evidence>
<feature type="transmembrane region" description="Helical" evidence="1">
    <location>
        <begin position="12"/>
        <end position="37"/>
    </location>
</feature>
<evidence type="ECO:0000259" key="2">
    <source>
        <dbReference type="Pfam" id="PF05170"/>
    </source>
</evidence>
<dbReference type="InterPro" id="IPR052894">
    <property type="entry name" value="AsmA-related"/>
</dbReference>
<keyword evidence="1" id="KW-0472">Membrane</keyword>
<reference evidence="3" key="1">
    <citation type="submission" date="2015-10" db="EMBL/GenBank/DDBJ databases">
        <authorList>
            <person name="Gilbert D.G."/>
        </authorList>
    </citation>
    <scope>NUCLEOTIDE SEQUENCE</scope>
</reference>
<proteinExistence type="predicted"/>
<keyword evidence="1" id="KW-1133">Transmembrane helix</keyword>
<sequence>MNIRVALADRRLHLVAGGIAMLFAVALIALAMMPWGMFKSTIETKLSDRFGRPVTIGTVERLDAFSLSPTIAIGDLRVPQAAWAGPGSLIRVDRAILRFPVLPLLLGRFRPGTIEVDGAHVVLVRDKDRRVSWAKPGAGRESAGGSISLRSLRIANSSISYRDAFQDRAFTVKISADPKTGVTLSGTGTVRGEAVTLAAHGPAIDLAPDKPWPFRATISGAALDMAAGGTMDTPLDIRHMALDVTARATDLKFIDAIIEAGLFGTRPVHMTAQVRRDDGVWKITGLKGTIGRSDIAGQVEVRKVDGRTKLKGTLASDALDFDDLSSPAGHAAALARRQAIGPRLVPDTRINLRKITRTDGTISFTVKRLMSEKSSALAAMRGTLTIDHQLLTIDPFTLDLTRGKIDGSALVDQRGGGAVPMVTIDLALRGSNIPTLAGGDDVVGRVDGRVRLKGPGSTIREAVGSSDGTIGLVARDGALPAKIASLLGFDAARGLFTDKDERAGLRCVVIRLAMRRGVGTADPFLIDTTRSQTSGRGTISFPSEAIALTLTGAPKEKTILRFPASLTVAGTIKAPDVHLPEGAKSAGSFFKALGRSIAGKQGPRATDADCAGLAARALG</sequence>
<dbReference type="PANTHER" id="PTHR30441:SF4">
    <property type="entry name" value="PROTEIN ASMA"/>
    <property type="match status" value="1"/>
</dbReference>
<dbReference type="Pfam" id="PF05170">
    <property type="entry name" value="AsmA"/>
    <property type="match status" value="2"/>
</dbReference>
<accession>A0A160TMG9</accession>
<dbReference type="GO" id="GO:0090313">
    <property type="term" value="P:regulation of protein targeting to membrane"/>
    <property type="evidence" value="ECO:0007669"/>
    <property type="project" value="TreeGrafter"/>
</dbReference>
<dbReference type="EMBL" id="CZQE01000165">
    <property type="protein sequence ID" value="CUS44659.1"/>
    <property type="molecule type" value="Genomic_DNA"/>
</dbReference>
<organism evidence="3">
    <name type="scientific">hydrothermal vent metagenome</name>
    <dbReference type="NCBI Taxonomy" id="652676"/>
    <lineage>
        <taxon>unclassified sequences</taxon>
        <taxon>metagenomes</taxon>
        <taxon>ecological metagenomes</taxon>
    </lineage>
</organism>
<name>A0A160TMG9_9ZZZZ</name>
<gene>
    <name evidence="3" type="ORF">MGWOODY_Smn1723</name>
</gene>
<feature type="domain" description="AsmA" evidence="2">
    <location>
        <begin position="284"/>
        <end position="490"/>
    </location>
</feature>
<dbReference type="AlphaFoldDB" id="A0A160TMG9"/>
<evidence type="ECO:0000256" key="1">
    <source>
        <dbReference type="SAM" id="Phobius"/>
    </source>
</evidence>
<protein>
    <submittedName>
        <fullName evidence="3">Exported protein, conserved</fullName>
    </submittedName>
</protein>
<feature type="domain" description="AsmA" evidence="2">
    <location>
        <begin position="17"/>
        <end position="163"/>
    </location>
</feature>
<dbReference type="InterPro" id="IPR007844">
    <property type="entry name" value="AsmA"/>
</dbReference>